<gene>
    <name evidence="2" type="ORF">GIB67_010409</name>
</gene>
<evidence type="ECO:0000256" key="1">
    <source>
        <dbReference type="SAM" id="Phobius"/>
    </source>
</evidence>
<keyword evidence="1" id="KW-0812">Transmembrane</keyword>
<dbReference type="PANTHER" id="PTHR12741">
    <property type="entry name" value="LYST-INTERACTING PROTEIN LIP5 DOPAMINE RESPONSIVE PROTEIN DRG-1"/>
    <property type="match status" value="1"/>
</dbReference>
<proteinExistence type="predicted"/>
<protein>
    <submittedName>
        <fullName evidence="2">Uncharacterized protein</fullName>
    </submittedName>
</protein>
<evidence type="ECO:0000313" key="3">
    <source>
        <dbReference type="Proteomes" id="UP000541444"/>
    </source>
</evidence>
<dbReference type="EMBL" id="JACGCM010001659">
    <property type="protein sequence ID" value="KAF6151835.1"/>
    <property type="molecule type" value="Genomic_DNA"/>
</dbReference>
<accession>A0A7J7MAB7</accession>
<reference evidence="2 3" key="1">
    <citation type="journal article" date="2020" name="IScience">
        <title>Genome Sequencing of the Endangered Kingdonia uniflora (Circaeasteraceae, Ranunculales) Reveals Potential Mechanisms of Evolutionary Specialization.</title>
        <authorList>
            <person name="Sun Y."/>
            <person name="Deng T."/>
            <person name="Zhang A."/>
            <person name="Moore M.J."/>
            <person name="Landis J.B."/>
            <person name="Lin N."/>
            <person name="Zhang H."/>
            <person name="Zhang X."/>
            <person name="Huang J."/>
            <person name="Zhang X."/>
            <person name="Sun H."/>
            <person name="Wang H."/>
        </authorList>
    </citation>
    <scope>NUCLEOTIDE SEQUENCE [LARGE SCALE GENOMIC DNA]</scope>
    <source>
        <strain evidence="2">TB1705</strain>
        <tissue evidence="2">Leaf</tissue>
    </source>
</reference>
<sequence length="113" mass="12733">MRRSIGIRTFVNVFRILVQLTVLTVYIFLYGKTYLPGLSIVDEFARLLRSHHNNKNFLFQALSGAGESIQEKADVLQNTALSAALNTQFLLQIGIFTAVPMILGFILEQGFLR</sequence>
<feature type="transmembrane region" description="Helical" evidence="1">
    <location>
        <begin position="89"/>
        <end position="107"/>
    </location>
</feature>
<dbReference type="OrthoDB" id="1742801at2759"/>
<dbReference type="GO" id="GO:0005886">
    <property type="term" value="C:plasma membrane"/>
    <property type="evidence" value="ECO:0007669"/>
    <property type="project" value="TreeGrafter"/>
</dbReference>
<keyword evidence="1" id="KW-1133">Transmembrane helix</keyword>
<dbReference type="Proteomes" id="UP000541444">
    <property type="component" value="Unassembled WGS sequence"/>
</dbReference>
<dbReference type="AlphaFoldDB" id="A0A7J7MAB7"/>
<name>A0A7J7MAB7_9MAGN</name>
<evidence type="ECO:0000313" key="2">
    <source>
        <dbReference type="EMBL" id="KAF6151835.1"/>
    </source>
</evidence>
<organism evidence="2 3">
    <name type="scientific">Kingdonia uniflora</name>
    <dbReference type="NCBI Taxonomy" id="39325"/>
    <lineage>
        <taxon>Eukaryota</taxon>
        <taxon>Viridiplantae</taxon>
        <taxon>Streptophyta</taxon>
        <taxon>Embryophyta</taxon>
        <taxon>Tracheophyta</taxon>
        <taxon>Spermatophyta</taxon>
        <taxon>Magnoliopsida</taxon>
        <taxon>Ranunculales</taxon>
        <taxon>Circaeasteraceae</taxon>
        <taxon>Kingdonia</taxon>
    </lineage>
</organism>
<keyword evidence="3" id="KW-1185">Reference proteome</keyword>
<keyword evidence="1" id="KW-0472">Membrane</keyword>
<dbReference type="PANTHER" id="PTHR12741:SF47">
    <property type="entry name" value="CALLOSE SYNTHASE 9"/>
    <property type="match status" value="1"/>
</dbReference>
<feature type="non-terminal residue" evidence="2">
    <location>
        <position position="1"/>
    </location>
</feature>
<comment type="caution">
    <text evidence="2">The sequence shown here is derived from an EMBL/GenBank/DDBJ whole genome shotgun (WGS) entry which is preliminary data.</text>
</comment>
<dbReference type="GO" id="GO:0046527">
    <property type="term" value="F:glucosyltransferase activity"/>
    <property type="evidence" value="ECO:0007669"/>
    <property type="project" value="TreeGrafter"/>
</dbReference>
<feature type="transmembrane region" description="Helical" evidence="1">
    <location>
        <begin position="12"/>
        <end position="31"/>
    </location>
</feature>